<dbReference type="Proteomes" id="UP000179627">
    <property type="component" value="Unassembled WGS sequence"/>
</dbReference>
<dbReference type="AlphaFoldDB" id="A0A1S1QC41"/>
<organism evidence="1 2">
    <name type="scientific">Parafrankia colletiae</name>
    <dbReference type="NCBI Taxonomy" id="573497"/>
    <lineage>
        <taxon>Bacteria</taxon>
        <taxon>Bacillati</taxon>
        <taxon>Actinomycetota</taxon>
        <taxon>Actinomycetes</taxon>
        <taxon>Frankiales</taxon>
        <taxon>Frankiaceae</taxon>
        <taxon>Parafrankia</taxon>
    </lineage>
</organism>
<comment type="caution">
    <text evidence="1">The sequence shown here is derived from an EMBL/GenBank/DDBJ whole genome shotgun (WGS) entry which is preliminary data.</text>
</comment>
<proteinExistence type="predicted"/>
<evidence type="ECO:0000313" key="2">
    <source>
        <dbReference type="Proteomes" id="UP000179627"/>
    </source>
</evidence>
<reference evidence="2" key="1">
    <citation type="submission" date="2016-07" db="EMBL/GenBank/DDBJ databases">
        <title>Sequence Frankia sp. strain CcI1.17.</title>
        <authorList>
            <person name="Ghodhbane-Gtari F."/>
            <person name="Swanson E."/>
            <person name="Gueddou A."/>
            <person name="Morris K."/>
            <person name="Hezbri K."/>
            <person name="Ktari A."/>
            <person name="Nouioui I."/>
            <person name="Abebe-Akele F."/>
            <person name="Simpson S."/>
            <person name="Thomas K."/>
            <person name="Gtari M."/>
            <person name="Tisa L.S."/>
            <person name="Hurst S."/>
        </authorList>
    </citation>
    <scope>NUCLEOTIDE SEQUENCE [LARGE SCALE GENOMIC DNA]</scope>
    <source>
        <strain evidence="2">Cc1.17</strain>
    </source>
</reference>
<keyword evidence="2" id="KW-1185">Reference proteome</keyword>
<dbReference type="OrthoDB" id="4427112at2"/>
<gene>
    <name evidence="1" type="ORF">CC117_26940</name>
</gene>
<dbReference type="EMBL" id="MBLM01000147">
    <property type="protein sequence ID" value="OHV31166.1"/>
    <property type="molecule type" value="Genomic_DNA"/>
</dbReference>
<evidence type="ECO:0000313" key="1">
    <source>
        <dbReference type="EMBL" id="OHV31166.1"/>
    </source>
</evidence>
<name>A0A1S1QC41_9ACTN</name>
<sequence>MFVAGDLVNVPGRASEWFDDTRGSAFFPVLQGNSGCNGTVQSNDHAMFSVFDTGPGQVVSYSFDLRTPDVAPVVLDRFNLGRPRR</sequence>
<dbReference type="RefSeq" id="WP_071088758.1">
    <property type="nucleotide sequence ID" value="NZ_MBLM01000147.1"/>
</dbReference>
<accession>A0A1S1QC41</accession>
<protein>
    <submittedName>
        <fullName evidence="1">Uncharacterized protein</fullName>
    </submittedName>
</protein>